<evidence type="ECO:0000313" key="8">
    <source>
        <dbReference type="EMBL" id="MBA4655574.1"/>
    </source>
</evidence>
<dbReference type="PANTHER" id="PTHR33021">
    <property type="entry name" value="BLUE COPPER PROTEIN"/>
    <property type="match status" value="1"/>
</dbReference>
<dbReference type="SUPFAM" id="SSF49503">
    <property type="entry name" value="Cupredoxins"/>
    <property type="match status" value="1"/>
</dbReference>
<accession>A0A7C8ZZU9</accession>
<keyword evidence="3" id="KW-0325">Glycoprotein</keyword>
<comment type="similarity">
    <text evidence="4">Belongs to the early nodulin-like (ENODL) family.</text>
</comment>
<evidence type="ECO:0000256" key="4">
    <source>
        <dbReference type="ARBA" id="ARBA00035011"/>
    </source>
</evidence>
<evidence type="ECO:0000256" key="6">
    <source>
        <dbReference type="SAM" id="SignalP"/>
    </source>
</evidence>
<dbReference type="InterPro" id="IPR039391">
    <property type="entry name" value="Phytocyanin-like"/>
</dbReference>
<dbReference type="AlphaFoldDB" id="A0A7C8ZZU9"/>
<evidence type="ECO:0000256" key="5">
    <source>
        <dbReference type="ARBA" id="ARBA00037626"/>
    </source>
</evidence>
<dbReference type="EMBL" id="GISG01188192">
    <property type="protein sequence ID" value="MBA4655574.1"/>
    <property type="molecule type" value="Transcribed_RNA"/>
</dbReference>
<keyword evidence="1 6" id="KW-0732">Signal</keyword>
<dbReference type="InterPro" id="IPR003245">
    <property type="entry name" value="Phytocyanin_dom"/>
</dbReference>
<reference evidence="8" key="2">
    <citation type="submission" date="2020-07" db="EMBL/GenBank/DDBJ databases">
        <authorList>
            <person name="Vera ALvarez R."/>
            <person name="Arias-Moreno D.M."/>
            <person name="Jimenez-Jacinto V."/>
            <person name="Jimenez-Bremont J.F."/>
            <person name="Swaminathan K."/>
            <person name="Moose S.P."/>
            <person name="Guerrero-Gonzalez M.L."/>
            <person name="Marino-Ramirez L."/>
            <person name="Landsman D."/>
            <person name="Rodriguez-Kessler M."/>
            <person name="Delgado-Sanchez P."/>
        </authorList>
    </citation>
    <scope>NUCLEOTIDE SEQUENCE</scope>
    <source>
        <tissue evidence="8">Cladode</tissue>
    </source>
</reference>
<feature type="domain" description="Phytocyanin" evidence="7">
    <location>
        <begin position="24"/>
        <end position="124"/>
    </location>
</feature>
<comment type="function">
    <text evidence="5">May act as a carbohydrate transporter.</text>
</comment>
<proteinExistence type="inferred from homology"/>
<evidence type="ECO:0000259" key="7">
    <source>
        <dbReference type="PROSITE" id="PS51485"/>
    </source>
</evidence>
<sequence>MRSPTLVVLLACVLTVMVPRVSCRRILVGGSKGWTTSVNYTEWAKTQHFYLGDWLYFVYDRNQMNVLEVNKTDYETCNSDHPLVNWTRGAGRDVVPLNQTKTYYIISGKGFCFGGMKLAAKVEKPPPPPSQAPGKDNAAPRFSYKSHLVLPLAFAVGAVWDSLLQLMW</sequence>
<feature type="signal peptide" evidence="6">
    <location>
        <begin position="1"/>
        <end position="23"/>
    </location>
</feature>
<dbReference type="PROSITE" id="PS51485">
    <property type="entry name" value="PHYTOCYANIN"/>
    <property type="match status" value="1"/>
</dbReference>
<dbReference type="FunFam" id="2.60.40.420:FF:000018">
    <property type="entry name" value="Lamin-like protein"/>
    <property type="match status" value="1"/>
</dbReference>
<keyword evidence="2" id="KW-1015">Disulfide bond</keyword>
<evidence type="ECO:0000256" key="2">
    <source>
        <dbReference type="ARBA" id="ARBA00023157"/>
    </source>
</evidence>
<evidence type="ECO:0000256" key="3">
    <source>
        <dbReference type="ARBA" id="ARBA00023180"/>
    </source>
</evidence>
<dbReference type="GO" id="GO:0009055">
    <property type="term" value="F:electron transfer activity"/>
    <property type="evidence" value="ECO:0007669"/>
    <property type="project" value="InterPro"/>
</dbReference>
<feature type="chain" id="PRO_5028324293" description="Phytocyanin domain-containing protein" evidence="6">
    <location>
        <begin position="24"/>
        <end position="168"/>
    </location>
</feature>
<dbReference type="GO" id="GO:0005886">
    <property type="term" value="C:plasma membrane"/>
    <property type="evidence" value="ECO:0007669"/>
    <property type="project" value="TreeGrafter"/>
</dbReference>
<evidence type="ECO:0000256" key="1">
    <source>
        <dbReference type="ARBA" id="ARBA00022729"/>
    </source>
</evidence>
<dbReference type="Pfam" id="PF02298">
    <property type="entry name" value="Cu_bind_like"/>
    <property type="match status" value="1"/>
</dbReference>
<reference evidence="8" key="1">
    <citation type="journal article" date="2013" name="J. Plant Res.">
        <title>Effect of fungi and light on seed germination of three Opuntia species from semiarid lands of central Mexico.</title>
        <authorList>
            <person name="Delgado-Sanchez P."/>
            <person name="Jimenez-Bremont J.F."/>
            <person name="Guerrero-Gonzalez Mde L."/>
            <person name="Flores J."/>
        </authorList>
    </citation>
    <scope>NUCLEOTIDE SEQUENCE</scope>
    <source>
        <tissue evidence="8">Cladode</tissue>
    </source>
</reference>
<dbReference type="Gene3D" id="2.60.40.420">
    <property type="entry name" value="Cupredoxins - blue copper proteins"/>
    <property type="match status" value="1"/>
</dbReference>
<dbReference type="PANTHER" id="PTHR33021:SF231">
    <property type="entry name" value="EARLY NODULIN-LIKE PROTEIN 17"/>
    <property type="match status" value="1"/>
</dbReference>
<protein>
    <recommendedName>
        <fullName evidence="7">Phytocyanin domain-containing protein</fullName>
    </recommendedName>
</protein>
<organism evidence="8">
    <name type="scientific">Opuntia streptacantha</name>
    <name type="common">Prickly pear cactus</name>
    <name type="synonym">Opuntia cardona</name>
    <dbReference type="NCBI Taxonomy" id="393608"/>
    <lineage>
        <taxon>Eukaryota</taxon>
        <taxon>Viridiplantae</taxon>
        <taxon>Streptophyta</taxon>
        <taxon>Embryophyta</taxon>
        <taxon>Tracheophyta</taxon>
        <taxon>Spermatophyta</taxon>
        <taxon>Magnoliopsida</taxon>
        <taxon>eudicotyledons</taxon>
        <taxon>Gunneridae</taxon>
        <taxon>Pentapetalae</taxon>
        <taxon>Caryophyllales</taxon>
        <taxon>Cactineae</taxon>
        <taxon>Cactaceae</taxon>
        <taxon>Opuntioideae</taxon>
        <taxon>Opuntia</taxon>
    </lineage>
</organism>
<dbReference type="InterPro" id="IPR008972">
    <property type="entry name" value="Cupredoxin"/>
</dbReference>
<name>A0A7C8ZZU9_OPUST</name>